<evidence type="ECO:0000256" key="2">
    <source>
        <dbReference type="ARBA" id="ARBA00022729"/>
    </source>
</evidence>
<reference evidence="6 7" key="1">
    <citation type="submission" date="2019-06" db="EMBL/GenBank/DDBJ databases">
        <title>Sequencing the genomes of 1000 actinobacteria strains.</title>
        <authorList>
            <person name="Klenk H.-P."/>
        </authorList>
    </citation>
    <scope>NUCLEOTIDE SEQUENCE [LARGE SCALE GENOMIC DNA]</scope>
    <source>
        <strain evidence="6 7">DSM 24683</strain>
    </source>
</reference>
<organism evidence="6 7">
    <name type="scientific">Kribbella amoyensis</name>
    <dbReference type="NCBI Taxonomy" id="996641"/>
    <lineage>
        <taxon>Bacteria</taxon>
        <taxon>Bacillati</taxon>
        <taxon>Actinomycetota</taxon>
        <taxon>Actinomycetes</taxon>
        <taxon>Propionibacteriales</taxon>
        <taxon>Kribbellaceae</taxon>
        <taxon>Kribbella</taxon>
    </lineage>
</organism>
<evidence type="ECO:0000259" key="5">
    <source>
        <dbReference type="Pfam" id="PF08386"/>
    </source>
</evidence>
<dbReference type="OrthoDB" id="3930934at2"/>
<keyword evidence="7" id="KW-1185">Reference proteome</keyword>
<dbReference type="RefSeq" id="WP_145811113.1">
    <property type="nucleotide sequence ID" value="NZ_VIVK01000001.1"/>
</dbReference>
<dbReference type="AlphaFoldDB" id="A0A561BYV8"/>
<keyword evidence="3 6" id="KW-0378">Hydrolase</keyword>
<feature type="signal peptide" evidence="4">
    <location>
        <begin position="1"/>
        <end position="25"/>
    </location>
</feature>
<protein>
    <submittedName>
        <fullName evidence="6">Alpha/beta hydrolase family protein</fullName>
    </submittedName>
</protein>
<keyword evidence="2 4" id="KW-0732">Signal</keyword>
<comment type="similarity">
    <text evidence="1">Belongs to the peptidase S33 family.</text>
</comment>
<evidence type="ECO:0000256" key="1">
    <source>
        <dbReference type="ARBA" id="ARBA00010088"/>
    </source>
</evidence>
<gene>
    <name evidence="6" type="ORF">FB561_5221</name>
</gene>
<evidence type="ECO:0000256" key="3">
    <source>
        <dbReference type="ARBA" id="ARBA00022801"/>
    </source>
</evidence>
<dbReference type="PANTHER" id="PTHR43248">
    <property type="entry name" value="2-SUCCINYL-6-HYDROXY-2,4-CYCLOHEXADIENE-1-CARBOXYLATE SYNTHASE"/>
    <property type="match status" value="1"/>
</dbReference>
<accession>A0A561BYV8</accession>
<feature type="chain" id="PRO_5022065472" evidence="4">
    <location>
        <begin position="26"/>
        <end position="496"/>
    </location>
</feature>
<proteinExistence type="inferred from homology"/>
<dbReference type="GO" id="GO:0016787">
    <property type="term" value="F:hydrolase activity"/>
    <property type="evidence" value="ECO:0007669"/>
    <property type="project" value="UniProtKB-KW"/>
</dbReference>
<evidence type="ECO:0000313" key="6">
    <source>
        <dbReference type="EMBL" id="TWD84048.1"/>
    </source>
</evidence>
<dbReference type="Proteomes" id="UP000318380">
    <property type="component" value="Unassembled WGS sequence"/>
</dbReference>
<dbReference type="InterPro" id="IPR051601">
    <property type="entry name" value="Serine_prot/Carboxylest_S33"/>
</dbReference>
<comment type="caution">
    <text evidence="6">The sequence shown here is derived from an EMBL/GenBank/DDBJ whole genome shotgun (WGS) entry which is preliminary data.</text>
</comment>
<dbReference type="InterPro" id="IPR013595">
    <property type="entry name" value="Pept_S33_TAP-like_C"/>
</dbReference>
<name>A0A561BYV8_9ACTN</name>
<dbReference type="InterPro" id="IPR029058">
    <property type="entry name" value="AB_hydrolase_fold"/>
</dbReference>
<feature type="domain" description="Peptidase S33 tripeptidyl aminopeptidase-like C-terminal" evidence="5">
    <location>
        <begin position="388"/>
        <end position="489"/>
    </location>
</feature>
<dbReference type="EMBL" id="VIVK01000001">
    <property type="protein sequence ID" value="TWD84048.1"/>
    <property type="molecule type" value="Genomic_DNA"/>
</dbReference>
<dbReference type="PANTHER" id="PTHR43248:SF29">
    <property type="entry name" value="TRIPEPTIDYL AMINOPEPTIDASE"/>
    <property type="match status" value="1"/>
</dbReference>
<dbReference type="SUPFAM" id="SSF53474">
    <property type="entry name" value="alpha/beta-Hydrolases"/>
    <property type="match status" value="1"/>
</dbReference>
<dbReference type="Gene3D" id="3.40.50.1820">
    <property type="entry name" value="alpha/beta hydrolase"/>
    <property type="match status" value="1"/>
</dbReference>
<evidence type="ECO:0000256" key="4">
    <source>
        <dbReference type="SAM" id="SignalP"/>
    </source>
</evidence>
<sequence length="496" mass="53192">MRRTLSIAIIVAAVATVMVPGVSQAETPTAIKWSDCPADVAKGVPMPEGMQCGTLKVPLDHRDPDGKQIDIAVSRLASKKPEQRRGVLLTNPGGPSSGLGYPAFLVATGLPKSVLDSYDVIGFDPRGIGRSTPVTCDLTVAQLVDGNIPPYARNAADVAKRAAESKKLAEQCASSKTASMLPFLSTANTARDMDKIRAALGEEKASYAGASWGTHLGALYTTLFPDRSDRIVLDSNLDKGGWDYASDRLWSQGVEDRFPDFAKYVAANHREYGLGWTPAQVRSKYLELGARLDKKPVESPDGTFDGKLFRQITFGFLYGAPQMPVLASVWKSLDANQAPPPLPGGDDAAAGAENLVSGRYYIICNDSSWPKSLATYQRNVAIDRIKYPLFGAAGANVQPCAYWPKAIEKPVQVTDEGPSNVLMVQNLRDPATPLAGALGLRKAFGDRAVMVTADQGGHGVYPMGKNQCANHAVTQFLVKGERPARDYHCTAAAEPR</sequence>
<dbReference type="Pfam" id="PF08386">
    <property type="entry name" value="Abhydrolase_4"/>
    <property type="match status" value="1"/>
</dbReference>
<evidence type="ECO:0000313" key="7">
    <source>
        <dbReference type="Proteomes" id="UP000318380"/>
    </source>
</evidence>